<evidence type="ECO:0000313" key="1">
    <source>
        <dbReference type="EMBL" id="KHN80104.1"/>
    </source>
</evidence>
<gene>
    <name evidence="1" type="ORF">Tcan_12312</name>
</gene>
<comment type="caution">
    <text evidence="1">The sequence shown here is derived from an EMBL/GenBank/DDBJ whole genome shotgun (WGS) entry which is preliminary data.</text>
</comment>
<keyword evidence="2" id="KW-1185">Reference proteome</keyword>
<evidence type="ECO:0000313" key="2">
    <source>
        <dbReference type="Proteomes" id="UP000031036"/>
    </source>
</evidence>
<dbReference type="AlphaFoldDB" id="A0A0B2VF65"/>
<sequence>MCVKDFVRMLPELPWLELRYFGLTMTISILQDSKNTLSFARKAKLLRTKPECTHLRPYAMQLYGSSPCWSTYYVTHRWGGPFQVRKRSVSAAERSEIRNPRNYLGLSRRQQLALDCLRRKISCIHITF</sequence>
<organism evidence="1 2">
    <name type="scientific">Toxocara canis</name>
    <name type="common">Canine roundworm</name>
    <dbReference type="NCBI Taxonomy" id="6265"/>
    <lineage>
        <taxon>Eukaryota</taxon>
        <taxon>Metazoa</taxon>
        <taxon>Ecdysozoa</taxon>
        <taxon>Nematoda</taxon>
        <taxon>Chromadorea</taxon>
        <taxon>Rhabditida</taxon>
        <taxon>Spirurina</taxon>
        <taxon>Ascaridomorpha</taxon>
        <taxon>Ascaridoidea</taxon>
        <taxon>Toxocaridae</taxon>
        <taxon>Toxocara</taxon>
    </lineage>
</organism>
<name>A0A0B2VF65_TOXCA</name>
<dbReference type="Proteomes" id="UP000031036">
    <property type="component" value="Unassembled WGS sequence"/>
</dbReference>
<proteinExistence type="predicted"/>
<dbReference type="EMBL" id="JPKZ01001765">
    <property type="protein sequence ID" value="KHN80104.1"/>
    <property type="molecule type" value="Genomic_DNA"/>
</dbReference>
<protein>
    <submittedName>
        <fullName evidence="1">Uncharacterized protein</fullName>
    </submittedName>
</protein>
<accession>A0A0B2VF65</accession>
<reference evidence="1 2" key="1">
    <citation type="submission" date="2014-11" db="EMBL/GenBank/DDBJ databases">
        <title>Genetic blueprint of the zoonotic pathogen Toxocara canis.</title>
        <authorList>
            <person name="Zhu X.-Q."/>
            <person name="Korhonen P.K."/>
            <person name="Cai H."/>
            <person name="Young N.D."/>
            <person name="Nejsum P."/>
            <person name="von Samson-Himmelstjerna G."/>
            <person name="Boag P.R."/>
            <person name="Tan P."/>
            <person name="Li Q."/>
            <person name="Min J."/>
            <person name="Yang Y."/>
            <person name="Wang X."/>
            <person name="Fang X."/>
            <person name="Hall R.S."/>
            <person name="Hofmann A."/>
            <person name="Sternberg P.W."/>
            <person name="Jex A.R."/>
            <person name="Gasser R.B."/>
        </authorList>
    </citation>
    <scope>NUCLEOTIDE SEQUENCE [LARGE SCALE GENOMIC DNA]</scope>
    <source>
        <strain evidence="1">PN_DK_2014</strain>
    </source>
</reference>